<organism evidence="2 3">
    <name type="scientific">Eumeta variegata</name>
    <name type="common">Bagworm moth</name>
    <name type="synonym">Eumeta japonica</name>
    <dbReference type="NCBI Taxonomy" id="151549"/>
    <lineage>
        <taxon>Eukaryota</taxon>
        <taxon>Metazoa</taxon>
        <taxon>Ecdysozoa</taxon>
        <taxon>Arthropoda</taxon>
        <taxon>Hexapoda</taxon>
        <taxon>Insecta</taxon>
        <taxon>Pterygota</taxon>
        <taxon>Neoptera</taxon>
        <taxon>Endopterygota</taxon>
        <taxon>Lepidoptera</taxon>
        <taxon>Glossata</taxon>
        <taxon>Ditrysia</taxon>
        <taxon>Tineoidea</taxon>
        <taxon>Psychidae</taxon>
        <taxon>Oiketicinae</taxon>
        <taxon>Eumeta</taxon>
    </lineage>
</organism>
<reference evidence="2 3" key="1">
    <citation type="journal article" date="2019" name="Commun. Biol.">
        <title>The bagworm genome reveals a unique fibroin gene that provides high tensile strength.</title>
        <authorList>
            <person name="Kono N."/>
            <person name="Nakamura H."/>
            <person name="Ohtoshi R."/>
            <person name="Tomita M."/>
            <person name="Numata K."/>
            <person name="Arakawa K."/>
        </authorList>
    </citation>
    <scope>NUCLEOTIDE SEQUENCE [LARGE SCALE GENOMIC DNA]</scope>
</reference>
<name>A0A4C1W8I0_EUMVA</name>
<dbReference type="Proteomes" id="UP000299102">
    <property type="component" value="Unassembled WGS sequence"/>
</dbReference>
<comment type="caution">
    <text evidence="2">The sequence shown here is derived from an EMBL/GenBank/DDBJ whole genome shotgun (WGS) entry which is preliminary data.</text>
</comment>
<feature type="region of interest" description="Disordered" evidence="1">
    <location>
        <begin position="1"/>
        <end position="25"/>
    </location>
</feature>
<dbReference type="AlphaFoldDB" id="A0A4C1W8I0"/>
<accession>A0A4C1W8I0</accession>
<feature type="compositionally biased region" description="Basic and acidic residues" evidence="1">
    <location>
        <begin position="10"/>
        <end position="20"/>
    </location>
</feature>
<evidence type="ECO:0000256" key="1">
    <source>
        <dbReference type="SAM" id="MobiDB-lite"/>
    </source>
</evidence>
<sequence>MSLSLMPQRVPEKKDLDRQTDGQQSDTIRVPFFPFEIVAISCNRLCKHVEHGAPLGRAENSRAEPTVSFERFTMTS</sequence>
<dbReference type="EMBL" id="BGZK01000483">
    <property type="protein sequence ID" value="GBP46437.1"/>
    <property type="molecule type" value="Genomic_DNA"/>
</dbReference>
<protein>
    <submittedName>
        <fullName evidence="2">Uncharacterized protein</fullName>
    </submittedName>
</protein>
<keyword evidence="3" id="KW-1185">Reference proteome</keyword>
<dbReference type="OrthoDB" id="7506691at2759"/>
<evidence type="ECO:0000313" key="3">
    <source>
        <dbReference type="Proteomes" id="UP000299102"/>
    </source>
</evidence>
<gene>
    <name evidence="2" type="ORF">EVAR_95137_1</name>
</gene>
<proteinExistence type="predicted"/>
<evidence type="ECO:0000313" key="2">
    <source>
        <dbReference type="EMBL" id="GBP46437.1"/>
    </source>
</evidence>